<feature type="chain" id="PRO_5017016667" description="Glycoside hydrolase family 92 protein" evidence="5">
    <location>
        <begin position="24"/>
        <end position="609"/>
    </location>
</feature>
<keyword evidence="3" id="KW-0106">Calcium</keyword>
<name>A0A367GP38_9SPHI</name>
<organism evidence="8 9">
    <name type="scientific">Mucilaginibacter hurinus</name>
    <dbReference type="NCBI Taxonomy" id="2201324"/>
    <lineage>
        <taxon>Bacteria</taxon>
        <taxon>Pseudomonadati</taxon>
        <taxon>Bacteroidota</taxon>
        <taxon>Sphingobacteriia</taxon>
        <taxon>Sphingobacteriales</taxon>
        <taxon>Sphingobacteriaceae</taxon>
        <taxon>Mucilaginibacter</taxon>
    </lineage>
</organism>
<evidence type="ECO:0000256" key="5">
    <source>
        <dbReference type="SAM" id="SignalP"/>
    </source>
</evidence>
<feature type="region of interest" description="Disordered" evidence="4">
    <location>
        <begin position="288"/>
        <end position="315"/>
    </location>
</feature>
<dbReference type="Pfam" id="PF07971">
    <property type="entry name" value="Glyco_hydro_92"/>
    <property type="match status" value="3"/>
</dbReference>
<feature type="signal peptide" evidence="5">
    <location>
        <begin position="1"/>
        <end position="23"/>
    </location>
</feature>
<dbReference type="RefSeq" id="WP_114004874.1">
    <property type="nucleotide sequence ID" value="NZ_QGDC01000004.1"/>
</dbReference>
<proteinExistence type="predicted"/>
<evidence type="ECO:0000313" key="8">
    <source>
        <dbReference type="EMBL" id="RCH55252.1"/>
    </source>
</evidence>
<reference evidence="8 9" key="1">
    <citation type="submission" date="2018-05" db="EMBL/GenBank/DDBJ databases">
        <title>Mucilaginibacter hurinus sp. nov., isolated from briquette warehouse soil.</title>
        <authorList>
            <person name="Choi L."/>
        </authorList>
    </citation>
    <scope>NUCLEOTIDE SEQUENCE [LARGE SCALE GENOMIC DNA]</scope>
    <source>
        <strain evidence="8 9">ZR32</strain>
    </source>
</reference>
<dbReference type="InterPro" id="IPR012939">
    <property type="entry name" value="Glyco_hydro_92"/>
</dbReference>
<dbReference type="Gene3D" id="3.30.2080.10">
    <property type="entry name" value="GH92 mannosidase domain"/>
    <property type="match status" value="1"/>
</dbReference>
<evidence type="ECO:0000256" key="2">
    <source>
        <dbReference type="ARBA" id="ARBA00011245"/>
    </source>
</evidence>
<dbReference type="Gene3D" id="2.70.98.10">
    <property type="match status" value="1"/>
</dbReference>
<protein>
    <recommendedName>
        <fullName evidence="10">Glycoside hydrolase family 92 protein</fullName>
    </recommendedName>
</protein>
<feature type="domain" description="Glycosyl hydrolase family 92" evidence="6">
    <location>
        <begin position="464"/>
        <end position="589"/>
    </location>
</feature>
<feature type="compositionally biased region" description="Polar residues" evidence="4">
    <location>
        <begin position="293"/>
        <end position="307"/>
    </location>
</feature>
<dbReference type="Pfam" id="PF17678">
    <property type="entry name" value="Glyco_hydro_92N"/>
    <property type="match status" value="1"/>
</dbReference>
<keyword evidence="5" id="KW-0732">Signal</keyword>
<evidence type="ECO:0000259" key="7">
    <source>
        <dbReference type="Pfam" id="PF17678"/>
    </source>
</evidence>
<evidence type="ECO:0000256" key="1">
    <source>
        <dbReference type="ARBA" id="ARBA00001913"/>
    </source>
</evidence>
<dbReference type="InterPro" id="IPR041371">
    <property type="entry name" value="GH92_N"/>
</dbReference>
<keyword evidence="9" id="KW-1185">Reference proteome</keyword>
<evidence type="ECO:0000313" key="9">
    <source>
        <dbReference type="Proteomes" id="UP000253209"/>
    </source>
</evidence>
<dbReference type="OrthoDB" id="9758101at2"/>
<feature type="domain" description="Glycosyl hydrolase family 92" evidence="6">
    <location>
        <begin position="254"/>
        <end position="296"/>
    </location>
</feature>
<dbReference type="Proteomes" id="UP000253209">
    <property type="component" value="Unassembled WGS sequence"/>
</dbReference>
<feature type="domain" description="Glycosyl hydrolase family 92 N-terminal" evidence="7">
    <location>
        <begin position="32"/>
        <end position="247"/>
    </location>
</feature>
<dbReference type="GO" id="GO:0030246">
    <property type="term" value="F:carbohydrate binding"/>
    <property type="evidence" value="ECO:0007669"/>
    <property type="project" value="InterPro"/>
</dbReference>
<dbReference type="PANTHER" id="PTHR12143:SF39">
    <property type="entry name" value="SECRETED PROTEIN"/>
    <property type="match status" value="1"/>
</dbReference>
<evidence type="ECO:0000256" key="3">
    <source>
        <dbReference type="ARBA" id="ARBA00022837"/>
    </source>
</evidence>
<evidence type="ECO:0008006" key="10">
    <source>
        <dbReference type="Google" id="ProtNLM"/>
    </source>
</evidence>
<dbReference type="AlphaFoldDB" id="A0A367GP38"/>
<dbReference type="InterPro" id="IPR014718">
    <property type="entry name" value="GH-type_carb-bd"/>
</dbReference>
<comment type="subunit">
    <text evidence="2">Monomer.</text>
</comment>
<gene>
    <name evidence="8" type="ORF">DJ568_08685</name>
</gene>
<evidence type="ECO:0000259" key="6">
    <source>
        <dbReference type="Pfam" id="PF07971"/>
    </source>
</evidence>
<dbReference type="GO" id="GO:0005829">
    <property type="term" value="C:cytosol"/>
    <property type="evidence" value="ECO:0007669"/>
    <property type="project" value="TreeGrafter"/>
</dbReference>
<sequence>MIARLRVMLFIATLFVLAIPASAQKKKDNTSMVNVFIGTQGEGLASPGPALPYGMVQITPITRLSAPAYQYTDTVIYGFTHNTVTTSDSTKNNSLLFMPTTGTPDLYGKSNWSAYAKKEEQASPGYYKTLLTRYGIEVSITATIRAALHKYDFPKTDKANIIIDLQYGTTAQNAWLEIVNKHEIRGCRMTNNRRLYFYARFSKPFKSSGITTGNAPEQEKPRMEGKAVKMFVQFDNPGDVMVKVGLSRVSEAGALKNLETEIPGYNFKDIQKLAKTAWIDELSKIQVEGGGPTRQTQNAAASMSGINPSRRGKTPAPDYGLLRRTAFYTALYHAKLSPSVGSDIDGRYGDDTGKTAVAKDFIFYDVSGLPGSSRHNYQLLTLLDHKRTLDIIKSFTALPATTALKNDFSTLLADAFAKGIIHGQVIQSDKYTAAKLKYVPMRWHETQLDSLFKNPPGVTQYSYLPFMYGLTKSPYKAQVVLNRLLNTFTNASNGLPSGDAAGEVSAWYVLNSMGIYNLLPGNGQYAIGLPQFDRATITLPLGKNFTVLNAGASITLGNIYLQGINLNKERYTRLYINYNDMLKGAELEVFTGTMPNQLFMEDAEKPLLE</sequence>
<dbReference type="EMBL" id="QGDC01000004">
    <property type="protein sequence ID" value="RCH55252.1"/>
    <property type="molecule type" value="Genomic_DNA"/>
</dbReference>
<dbReference type="GO" id="GO:0006516">
    <property type="term" value="P:glycoprotein catabolic process"/>
    <property type="evidence" value="ECO:0007669"/>
    <property type="project" value="TreeGrafter"/>
</dbReference>
<dbReference type="PANTHER" id="PTHR12143">
    <property type="entry name" value="PEPTIDE N-GLYCANASE PNGASE -RELATED"/>
    <property type="match status" value="1"/>
</dbReference>
<dbReference type="InterPro" id="IPR050883">
    <property type="entry name" value="PNGase"/>
</dbReference>
<accession>A0A367GP38</accession>
<comment type="caution">
    <text evidence="8">The sequence shown here is derived from an EMBL/GenBank/DDBJ whole genome shotgun (WGS) entry which is preliminary data.</text>
</comment>
<comment type="cofactor">
    <cofactor evidence="1">
        <name>Ca(2+)</name>
        <dbReference type="ChEBI" id="CHEBI:29108"/>
    </cofactor>
</comment>
<dbReference type="GO" id="GO:0000224">
    <property type="term" value="F:peptide-N4-(N-acetyl-beta-glucosaminyl)asparagine amidase activity"/>
    <property type="evidence" value="ECO:0007669"/>
    <property type="project" value="TreeGrafter"/>
</dbReference>
<feature type="domain" description="Glycosyl hydrolase family 92" evidence="6">
    <location>
        <begin position="324"/>
        <end position="397"/>
    </location>
</feature>
<evidence type="ECO:0000256" key="4">
    <source>
        <dbReference type="SAM" id="MobiDB-lite"/>
    </source>
</evidence>